<dbReference type="InterPro" id="IPR053818">
    <property type="entry name" value="CATSPERE_NTD1"/>
</dbReference>
<name>A0A5F8MPD0_MOUSE</name>
<dbReference type="STRING" id="10090.ENSMUSP00000091828"/>
<evidence type="ECO:0000256" key="3">
    <source>
        <dbReference type="ARBA" id="ARBA00023180"/>
    </source>
</evidence>
<keyword evidence="2 4" id="KW-0732">Signal</keyword>
<dbReference type="MGI" id="MGI:5589632">
    <property type="gene designation" value="Catspere2"/>
</dbReference>
<evidence type="ECO:0000256" key="4">
    <source>
        <dbReference type="SAM" id="SignalP"/>
    </source>
</evidence>
<dbReference type="AlphaFoldDB" id="A0A5F8MPD0"/>
<feature type="chain" id="PRO_5023870179" evidence="4">
    <location>
        <begin position="21"/>
        <end position="158"/>
    </location>
</feature>
<evidence type="ECO:0000259" key="6">
    <source>
        <dbReference type="Pfam" id="PF22843"/>
    </source>
</evidence>
<accession>A0A5F8MPD0</accession>
<dbReference type="InterPro" id="IPR053817">
    <property type="entry name" value="CATSPERE_NTD2"/>
</dbReference>
<evidence type="ECO:0000256" key="1">
    <source>
        <dbReference type="ARBA" id="ARBA00010246"/>
    </source>
</evidence>
<protein>
    <submittedName>
        <fullName evidence="7">Cation channel sperm associated auxiliary subunit epsilon 2</fullName>
    </submittedName>
</protein>
<gene>
    <name evidence="7 8" type="primary">Catspere2</name>
</gene>
<dbReference type="ExpressionAtlas" id="A0A5F8MPD0">
    <property type="expression patterns" value="baseline and differential"/>
</dbReference>
<evidence type="ECO:0000313" key="7">
    <source>
        <dbReference type="Ensembl" id="ENSMUSP00000158912.2"/>
    </source>
</evidence>
<dbReference type="PANTHER" id="PTHR33722:SF3">
    <property type="entry name" value="CATION CHANNEL SPERM-ASSOCIATED AUXILIARY SUBUNIT EPSILON"/>
    <property type="match status" value="1"/>
</dbReference>
<dbReference type="Ensembl" id="ENSMUST00000239149.2">
    <property type="protein sequence ID" value="ENSMUSP00000158912.2"/>
    <property type="gene ID" value="ENSMUSG00000091476.9"/>
</dbReference>
<dbReference type="GO" id="GO:0036128">
    <property type="term" value="C:CatSper complex"/>
    <property type="evidence" value="ECO:0007669"/>
    <property type="project" value="InterPro"/>
</dbReference>
<feature type="domain" description="CATSPERE second N-terminal" evidence="6">
    <location>
        <begin position="101"/>
        <end position="144"/>
    </location>
</feature>
<dbReference type="VEuPathDB" id="HostDB:ENSMUSG00000091476"/>
<dbReference type="Proteomes" id="UP000000589">
    <property type="component" value="Chromosome 1"/>
</dbReference>
<evidence type="ECO:0000313" key="9">
    <source>
        <dbReference type="Proteomes" id="UP000000589"/>
    </source>
</evidence>
<reference evidence="7" key="3">
    <citation type="submission" date="2025-08" db="UniProtKB">
        <authorList>
            <consortium name="Ensembl"/>
        </authorList>
    </citation>
    <scope>IDENTIFICATION</scope>
    <source>
        <strain evidence="7">C57BL/6J</strain>
    </source>
</reference>
<dbReference type="Pfam" id="PF22841">
    <property type="entry name" value="CATSPERE_NTD1"/>
    <property type="match status" value="1"/>
</dbReference>
<reference evidence="7" key="4">
    <citation type="submission" date="2025-09" db="UniProtKB">
        <authorList>
            <consortium name="Ensembl"/>
        </authorList>
    </citation>
    <scope>IDENTIFICATION</scope>
    <source>
        <strain evidence="7">C57BL/6J</strain>
    </source>
</reference>
<dbReference type="InterPro" id="IPR028751">
    <property type="entry name" value="CATSPERD/E"/>
</dbReference>
<dbReference type="SMR" id="A0A5F8MPD0"/>
<reference evidence="7 9" key="1">
    <citation type="journal article" date="2009" name="PLoS Biol.">
        <title>Lineage-specific biology revealed by a finished genome assembly of the mouse.</title>
        <authorList>
            <consortium name="Mouse Genome Sequencing Consortium"/>
            <person name="Church D.M."/>
            <person name="Goodstadt L."/>
            <person name="Hillier L.W."/>
            <person name="Zody M.C."/>
            <person name="Goldstein S."/>
            <person name="She X."/>
            <person name="Bult C.J."/>
            <person name="Agarwala R."/>
            <person name="Cherry J.L."/>
            <person name="DiCuccio M."/>
            <person name="Hlavina W."/>
            <person name="Kapustin Y."/>
            <person name="Meric P."/>
            <person name="Maglott D."/>
            <person name="Birtle Z."/>
            <person name="Marques A.C."/>
            <person name="Graves T."/>
            <person name="Zhou S."/>
            <person name="Teague B."/>
            <person name="Potamousis K."/>
            <person name="Churas C."/>
            <person name="Place M."/>
            <person name="Herschleb J."/>
            <person name="Runnheim R."/>
            <person name="Forrest D."/>
            <person name="Amos-Landgraf J."/>
            <person name="Schwartz D.C."/>
            <person name="Cheng Z."/>
            <person name="Lindblad-Toh K."/>
            <person name="Eichler E.E."/>
            <person name="Ponting C.P."/>
        </authorList>
    </citation>
    <scope>NUCLEOTIDE SEQUENCE [LARGE SCALE GENOMIC DNA]</scope>
    <source>
        <strain evidence="7 9">C57BL/6J</strain>
    </source>
</reference>
<reference evidence="7 9" key="2">
    <citation type="journal article" date="2011" name="PLoS Biol.">
        <title>Modernizing reference genome assemblies.</title>
        <authorList>
            <person name="Church D.M."/>
            <person name="Schneider V.A."/>
            <person name="Graves T."/>
            <person name="Auger K."/>
            <person name="Cunningham F."/>
            <person name="Bouk N."/>
            <person name="Chen H.C."/>
            <person name="Agarwala R."/>
            <person name="McLaren W.M."/>
            <person name="Ritchie G.R."/>
            <person name="Albracht D."/>
            <person name="Kremitzki M."/>
            <person name="Rock S."/>
            <person name="Kotkiewicz H."/>
            <person name="Kremitzki C."/>
            <person name="Wollam A."/>
            <person name="Trani L."/>
            <person name="Fulton L."/>
            <person name="Fulton R."/>
            <person name="Matthews L."/>
            <person name="Whitehead S."/>
            <person name="Chow W."/>
            <person name="Torrance J."/>
            <person name="Dunn M."/>
            <person name="Harden G."/>
            <person name="Threadgold G."/>
            <person name="Wood J."/>
            <person name="Collins J."/>
            <person name="Heath P."/>
            <person name="Griffiths G."/>
            <person name="Pelan S."/>
            <person name="Grafham D."/>
            <person name="Eichler E.E."/>
            <person name="Weinstock G."/>
            <person name="Mardis E.R."/>
            <person name="Wilson R.K."/>
            <person name="Howe K."/>
            <person name="Flicek P."/>
            <person name="Hubbard T."/>
        </authorList>
    </citation>
    <scope>NUCLEOTIDE SEQUENCE [LARGE SCALE GENOMIC DNA]</scope>
    <source>
        <strain evidence="7 9">C57BL/6J</strain>
    </source>
</reference>
<proteinExistence type="inferred from homology"/>
<dbReference type="Pfam" id="PF22843">
    <property type="entry name" value="CATSPERE_NTD2"/>
    <property type="match status" value="1"/>
</dbReference>
<dbReference type="PANTHER" id="PTHR33722">
    <property type="entry name" value="CATION CHANNEL SPERM-ASSOCIATED PROTEIN SUBUNIT DELTA-RELATED"/>
    <property type="match status" value="1"/>
</dbReference>
<feature type="signal peptide" evidence="4">
    <location>
        <begin position="1"/>
        <end position="20"/>
    </location>
</feature>
<organism evidence="7 9">
    <name type="scientific">Mus musculus</name>
    <name type="common">Mouse</name>
    <dbReference type="NCBI Taxonomy" id="10090"/>
    <lineage>
        <taxon>Eukaryota</taxon>
        <taxon>Metazoa</taxon>
        <taxon>Chordata</taxon>
        <taxon>Craniata</taxon>
        <taxon>Vertebrata</taxon>
        <taxon>Euteleostomi</taxon>
        <taxon>Mammalia</taxon>
        <taxon>Eutheria</taxon>
        <taxon>Euarchontoglires</taxon>
        <taxon>Glires</taxon>
        <taxon>Rodentia</taxon>
        <taxon>Myomorpha</taxon>
        <taxon>Muroidea</taxon>
        <taxon>Muridae</taxon>
        <taxon>Murinae</taxon>
        <taxon>Mus</taxon>
        <taxon>Mus</taxon>
    </lineage>
</organism>
<dbReference type="GeneTree" id="ENSGT00940000162691"/>
<comment type="similarity">
    <text evidence="1">Belongs to the CATSPERD family.</text>
</comment>
<feature type="domain" description="CATSPERE first N-terminal" evidence="5">
    <location>
        <begin position="10"/>
        <end position="96"/>
    </location>
</feature>
<evidence type="ECO:0000256" key="2">
    <source>
        <dbReference type="ARBA" id="ARBA00022729"/>
    </source>
</evidence>
<dbReference type="PROSITE" id="PS51257">
    <property type="entry name" value="PROKAR_LIPOPROTEIN"/>
    <property type="match status" value="1"/>
</dbReference>
<evidence type="ECO:0000259" key="5">
    <source>
        <dbReference type="Pfam" id="PF22841"/>
    </source>
</evidence>
<keyword evidence="9" id="KW-1185">Reference proteome</keyword>
<keyword evidence="3" id="KW-0325">Glycoprotein</keyword>
<dbReference type="Bgee" id="ENSMUSG00000091476">
    <property type="expression patterns" value="Expressed in spermatocyte and 34 other cell types or tissues"/>
</dbReference>
<sequence>MLARRVVAALLLWLSCCVSALWRYYINSQDYSIFSTRSSIKLEYEGNSFVSWKIPESCKVENNTSPKTTLHCKRAGIHTIEPIARNQEVERHLTVDNSYICYLWYFTVVDVYYNLSQIVTIWVYDPESASTEELIRTAKKPSLRRLLQLKPDCHHMGV</sequence>
<evidence type="ECO:0000313" key="8">
    <source>
        <dbReference type="MGI" id="MGI:5589632"/>
    </source>
</evidence>
<dbReference type="AGR" id="MGI:5589632"/>